<dbReference type="Proteomes" id="UP000237000">
    <property type="component" value="Unassembled WGS sequence"/>
</dbReference>
<keyword evidence="2" id="KW-1185">Reference proteome</keyword>
<dbReference type="InParanoid" id="A0A2P5EC57"/>
<reference evidence="2" key="1">
    <citation type="submission" date="2016-06" db="EMBL/GenBank/DDBJ databases">
        <title>Parallel loss of symbiosis genes in relatives of nitrogen-fixing non-legume Parasponia.</title>
        <authorList>
            <person name="Van Velzen R."/>
            <person name="Holmer R."/>
            <person name="Bu F."/>
            <person name="Rutten L."/>
            <person name="Van Zeijl A."/>
            <person name="Liu W."/>
            <person name="Santuari L."/>
            <person name="Cao Q."/>
            <person name="Sharma T."/>
            <person name="Shen D."/>
            <person name="Roswanjaya Y."/>
            <person name="Wardhani T."/>
            <person name="Kalhor M.S."/>
            <person name="Jansen J."/>
            <person name="Van den Hoogen J."/>
            <person name="Gungor B."/>
            <person name="Hartog M."/>
            <person name="Hontelez J."/>
            <person name="Verver J."/>
            <person name="Yang W.-C."/>
            <person name="Schijlen E."/>
            <person name="Repin R."/>
            <person name="Schilthuizen M."/>
            <person name="Schranz E."/>
            <person name="Heidstra R."/>
            <person name="Miyata K."/>
            <person name="Fedorova E."/>
            <person name="Kohlen W."/>
            <person name="Bisseling T."/>
            <person name="Smit S."/>
            <person name="Geurts R."/>
        </authorList>
    </citation>
    <scope>NUCLEOTIDE SEQUENCE [LARGE SCALE GENOMIC DNA]</scope>
    <source>
        <strain evidence="2">cv. RG33-2</strain>
    </source>
</reference>
<name>A0A2P5EC57_TREOI</name>
<dbReference type="EMBL" id="JXTC01000183">
    <property type="protein sequence ID" value="PON83129.1"/>
    <property type="molecule type" value="Genomic_DNA"/>
</dbReference>
<proteinExistence type="predicted"/>
<evidence type="ECO:0000313" key="2">
    <source>
        <dbReference type="Proteomes" id="UP000237000"/>
    </source>
</evidence>
<comment type="caution">
    <text evidence="1">The sequence shown here is derived from an EMBL/GenBank/DDBJ whole genome shotgun (WGS) entry which is preliminary data.</text>
</comment>
<dbReference type="OrthoDB" id="1938940at2759"/>
<gene>
    <name evidence="1" type="ORF">TorRG33x02_211030</name>
</gene>
<accession>A0A2P5EC57</accession>
<dbReference type="AlphaFoldDB" id="A0A2P5EC57"/>
<organism evidence="1 2">
    <name type="scientific">Trema orientale</name>
    <name type="common">Charcoal tree</name>
    <name type="synonym">Celtis orientalis</name>
    <dbReference type="NCBI Taxonomy" id="63057"/>
    <lineage>
        <taxon>Eukaryota</taxon>
        <taxon>Viridiplantae</taxon>
        <taxon>Streptophyta</taxon>
        <taxon>Embryophyta</taxon>
        <taxon>Tracheophyta</taxon>
        <taxon>Spermatophyta</taxon>
        <taxon>Magnoliopsida</taxon>
        <taxon>eudicotyledons</taxon>
        <taxon>Gunneridae</taxon>
        <taxon>Pentapetalae</taxon>
        <taxon>rosids</taxon>
        <taxon>fabids</taxon>
        <taxon>Rosales</taxon>
        <taxon>Cannabaceae</taxon>
        <taxon>Trema</taxon>
    </lineage>
</organism>
<protein>
    <submittedName>
        <fullName evidence="1">Uncharacterized protein</fullName>
    </submittedName>
</protein>
<evidence type="ECO:0000313" key="1">
    <source>
        <dbReference type="EMBL" id="PON83129.1"/>
    </source>
</evidence>
<sequence length="119" mass="12596">MASVLRCSSELAEANKDQANVEFDEDDLFEIDLDAVNSIPPPHYWESGVTATGSALLANCLLPISDLSSAVPMVSRTCSALSLAGTGNVLMIMEPMPLGKLLQLSCLGAFGVQHKDMKA</sequence>